<dbReference type="EMBL" id="CP018867">
    <property type="protein sequence ID" value="AUI71278.1"/>
    <property type="molecule type" value="Genomic_DNA"/>
</dbReference>
<dbReference type="Proteomes" id="UP000234653">
    <property type="component" value="Chromosome"/>
</dbReference>
<dbReference type="KEGG" id="lali:LA20249_03280"/>
<keyword evidence="1" id="KW-1133">Transmembrane helix</keyword>
<organism evidence="2 3">
    <name type="scientific">Companilactobacillus alimentarius DSM 20249</name>
    <dbReference type="NCBI Taxonomy" id="1423720"/>
    <lineage>
        <taxon>Bacteria</taxon>
        <taxon>Bacillati</taxon>
        <taxon>Bacillota</taxon>
        <taxon>Bacilli</taxon>
        <taxon>Lactobacillales</taxon>
        <taxon>Lactobacillaceae</taxon>
        <taxon>Companilactobacillus</taxon>
    </lineage>
</organism>
<gene>
    <name evidence="2" type="ORF">LA20249_03280</name>
</gene>
<keyword evidence="1" id="KW-0812">Transmembrane</keyword>
<evidence type="ECO:0000313" key="3">
    <source>
        <dbReference type="Proteomes" id="UP000234653"/>
    </source>
</evidence>
<evidence type="ECO:0000313" key="2">
    <source>
        <dbReference type="EMBL" id="AUI71278.1"/>
    </source>
</evidence>
<feature type="transmembrane region" description="Helical" evidence="1">
    <location>
        <begin position="35"/>
        <end position="60"/>
    </location>
</feature>
<dbReference type="OrthoDB" id="2309811at2"/>
<reference evidence="2 3" key="1">
    <citation type="submission" date="2016-12" db="EMBL/GenBank/DDBJ databases">
        <title>The whole genome sequencing and assembly of Lactobacillus alimentarius DSM 20249T strain.</title>
        <authorList>
            <person name="Lee Y.-J."/>
            <person name="Yi H."/>
            <person name="Bahn Y.-S."/>
            <person name="Kim J.F."/>
            <person name="Lee D.-W."/>
        </authorList>
    </citation>
    <scope>NUCLEOTIDE SEQUENCE [LARGE SCALE GENOMIC DNA]</scope>
    <source>
        <strain evidence="2 3">DSM 20249</strain>
    </source>
</reference>
<protein>
    <submittedName>
        <fullName evidence="2">Uncharacterized protein</fullName>
    </submittedName>
</protein>
<keyword evidence="3" id="KW-1185">Reference proteome</keyword>
<sequence>MHRLKNIFPKKTVRDLYDQDGNLPKLFRTYNRRQLFELIIGLATVMLGGLGILFLILSLLDLYVFSYTLNIRNMSTGATVLMDKPEWQKYRQLYKQQVASHKNKKTI</sequence>
<accession>A0A2K9HFX3</accession>
<keyword evidence="1" id="KW-0472">Membrane</keyword>
<dbReference type="AlphaFoldDB" id="A0A2K9HFX3"/>
<evidence type="ECO:0000256" key="1">
    <source>
        <dbReference type="SAM" id="Phobius"/>
    </source>
</evidence>
<dbReference type="RefSeq" id="WP_057739771.1">
    <property type="nucleotide sequence ID" value="NZ_AZDQ01000043.1"/>
</dbReference>
<proteinExistence type="predicted"/>
<name>A0A2K9HFX3_9LACO</name>